<sequence length="664" mass="74334">MSNSYSLSASRLLFQGEEGEMRTIRNGKIKEREKKDVFLYFLKEKYLRFHLTVVALEEHPINNGWSLNGNYISTPLIEKVFRAVDRANYYLPEHRDNAYKDVAWKHGHLHLSAPCIYSEVMESLKLEPGLSFLNLGSGTGYLSTMAGLILGPYGINHGIELHNDGVQYALDRLEEFKLKSEMFDEFEFCEPKFVVGNCLQLNSGVRLYDRVYCGAACPAEHENYMKNLINVGGILVMPLNDQLLQIRRISETSWETKNVLPVSFASLVPPKDSNTETVELPDVQLPSLQDVARIAIRSILRANILKEYPYLHNNHRTKRKASKNGKNGKATKDRRIQFQMMMLERCYSDDDDDDDDDQYFPNVISPSSSEESVSSEHDTAEEESSDQTVPGGVRRRACPKSSNSLSVKMEVDEQSDGSSTPVKKLPRYRTRFRIGQTLGASEEKDEEEEACTPTTAAESMDTSNGRKKTNDNISDDDSDSEEENFGFTNPKLLKRNVFAARTSPPVTTKVKVWCSSTASADTSETSGVGTMSDHSDADSGKDGLNSNKESPGTDSGAWSHSSADNINETEETKPKENIRGFIYQTVIDRGPLSLSLSLLCCTFAFTSNTSLLMFLLNFLISDYNLTSFSSPPPTLYKFVSLVFFNFTPTPSLSLGTLKRGKISH</sequence>
<proteinExistence type="inferred from homology"/>
<reference evidence="3" key="1">
    <citation type="submission" date="2021-01" db="EMBL/GenBank/DDBJ databases">
        <authorList>
            <person name="Li R."/>
            <person name="Bekaert M."/>
        </authorList>
    </citation>
    <scope>NUCLEOTIDE SEQUENCE</scope>
    <source>
        <strain evidence="3">Farmed</strain>
    </source>
</reference>
<feature type="region of interest" description="Disordered" evidence="2">
    <location>
        <begin position="313"/>
        <end position="333"/>
    </location>
</feature>
<keyword evidence="3" id="KW-0808">Transferase</keyword>
<feature type="compositionally biased region" description="Polar residues" evidence="2">
    <location>
        <begin position="544"/>
        <end position="566"/>
    </location>
</feature>
<dbReference type="InterPro" id="IPR029063">
    <property type="entry name" value="SAM-dependent_MTases_sf"/>
</dbReference>
<name>A0A812DRI7_ACAPH</name>
<gene>
    <name evidence="3" type="ORF">SPHA_57259</name>
</gene>
<evidence type="ECO:0000256" key="1">
    <source>
        <dbReference type="ARBA" id="ARBA00005369"/>
    </source>
</evidence>
<dbReference type="EMBL" id="CAHIKZ030003856">
    <property type="protein sequence ID" value="CAE1304702.1"/>
    <property type="molecule type" value="Genomic_DNA"/>
</dbReference>
<accession>A0A812DRI7</accession>
<dbReference type="SUPFAM" id="SSF53335">
    <property type="entry name" value="S-adenosyl-L-methionine-dependent methyltransferases"/>
    <property type="match status" value="1"/>
</dbReference>
<comment type="caution">
    <text evidence="3">The sequence shown here is derived from an EMBL/GenBank/DDBJ whole genome shotgun (WGS) entry which is preliminary data.</text>
</comment>
<comment type="similarity">
    <text evidence="1">Belongs to the methyltransferase superfamily. L-isoaspartyl/D-aspartyl protein methyltransferase family.</text>
</comment>
<feature type="compositionally biased region" description="Acidic residues" evidence="2">
    <location>
        <begin position="349"/>
        <end position="358"/>
    </location>
</feature>
<feature type="compositionally biased region" description="Acidic residues" evidence="2">
    <location>
        <begin position="473"/>
        <end position="484"/>
    </location>
</feature>
<dbReference type="AlphaFoldDB" id="A0A812DRI7"/>
<organism evidence="3 4">
    <name type="scientific">Acanthosepion pharaonis</name>
    <name type="common">Pharaoh cuttlefish</name>
    <name type="synonym">Sepia pharaonis</name>
    <dbReference type="NCBI Taxonomy" id="158019"/>
    <lineage>
        <taxon>Eukaryota</taxon>
        <taxon>Metazoa</taxon>
        <taxon>Spiralia</taxon>
        <taxon>Lophotrochozoa</taxon>
        <taxon>Mollusca</taxon>
        <taxon>Cephalopoda</taxon>
        <taxon>Coleoidea</taxon>
        <taxon>Decapodiformes</taxon>
        <taxon>Sepiida</taxon>
        <taxon>Sepiina</taxon>
        <taxon>Sepiidae</taxon>
        <taxon>Acanthosepion</taxon>
    </lineage>
</organism>
<dbReference type="GO" id="GO:0004719">
    <property type="term" value="F:protein-L-isoaspartate (D-aspartate) O-methyltransferase activity"/>
    <property type="evidence" value="ECO:0007669"/>
    <property type="project" value="InterPro"/>
</dbReference>
<dbReference type="OrthoDB" id="10257972at2759"/>
<evidence type="ECO:0000256" key="2">
    <source>
        <dbReference type="SAM" id="MobiDB-lite"/>
    </source>
</evidence>
<protein>
    <submittedName>
        <fullName evidence="3">Protein-L-isoaspartate O-methyltransferase domain-containing protein 1,Protein-L-isoaspartate O-methyltransferase domain-containing protein 2</fullName>
    </submittedName>
</protein>
<feature type="compositionally biased region" description="Basic residues" evidence="2">
    <location>
        <begin position="313"/>
        <end position="323"/>
    </location>
</feature>
<dbReference type="Proteomes" id="UP000597762">
    <property type="component" value="Unassembled WGS sequence"/>
</dbReference>
<keyword evidence="3" id="KW-0489">Methyltransferase</keyword>
<dbReference type="PANTHER" id="PTHR11579">
    <property type="entry name" value="PROTEIN-L-ISOASPARTATE O-METHYLTRANSFERASE"/>
    <property type="match status" value="1"/>
</dbReference>
<dbReference type="GO" id="GO:0005737">
    <property type="term" value="C:cytoplasm"/>
    <property type="evidence" value="ECO:0007669"/>
    <property type="project" value="TreeGrafter"/>
</dbReference>
<dbReference type="Pfam" id="PF01135">
    <property type="entry name" value="PCMT"/>
    <property type="match status" value="1"/>
</dbReference>
<evidence type="ECO:0000313" key="3">
    <source>
        <dbReference type="EMBL" id="CAE1304702.1"/>
    </source>
</evidence>
<keyword evidence="4" id="KW-1185">Reference proteome</keyword>
<feature type="region of interest" description="Disordered" evidence="2">
    <location>
        <begin position="520"/>
        <end position="572"/>
    </location>
</feature>
<dbReference type="PANTHER" id="PTHR11579:SF9">
    <property type="entry name" value="PROTEIN-L-ISOASPARTATE O-METHYLTRANSFERASE"/>
    <property type="match status" value="1"/>
</dbReference>
<dbReference type="GO" id="GO:0032259">
    <property type="term" value="P:methylation"/>
    <property type="evidence" value="ECO:0007669"/>
    <property type="project" value="UniProtKB-KW"/>
</dbReference>
<dbReference type="InterPro" id="IPR000682">
    <property type="entry name" value="PCMT"/>
</dbReference>
<evidence type="ECO:0000313" key="4">
    <source>
        <dbReference type="Proteomes" id="UP000597762"/>
    </source>
</evidence>
<feature type="region of interest" description="Disordered" evidence="2">
    <location>
        <begin position="347"/>
        <end position="487"/>
    </location>
</feature>
<dbReference type="Gene3D" id="3.40.50.150">
    <property type="entry name" value="Vaccinia Virus protein VP39"/>
    <property type="match status" value="1"/>
</dbReference>